<proteinExistence type="predicted"/>
<keyword evidence="2" id="KW-0732">Signal</keyword>
<dbReference type="Gramene" id="OBART04G29650.1">
    <property type="protein sequence ID" value="OBART04G29650.1"/>
    <property type="gene ID" value="OBART04G29650"/>
</dbReference>
<feature type="chain" id="PRO_5002272131" evidence="2">
    <location>
        <begin position="35"/>
        <end position="81"/>
    </location>
</feature>
<keyword evidence="4" id="KW-1185">Reference proteome</keyword>
<evidence type="ECO:0000313" key="3">
    <source>
        <dbReference type="EnsemblPlants" id="OBART04G29650.1"/>
    </source>
</evidence>
<dbReference type="EnsemblPlants" id="OBART04G29650.1">
    <property type="protein sequence ID" value="OBART04G29650.1"/>
    <property type="gene ID" value="OBART04G29650"/>
</dbReference>
<evidence type="ECO:0000256" key="2">
    <source>
        <dbReference type="SAM" id="SignalP"/>
    </source>
</evidence>
<reference evidence="3" key="1">
    <citation type="journal article" date="2009" name="Rice">
        <title>De Novo Next Generation Sequencing of Plant Genomes.</title>
        <authorList>
            <person name="Rounsley S."/>
            <person name="Marri P.R."/>
            <person name="Yu Y."/>
            <person name="He R."/>
            <person name="Sisneros N."/>
            <person name="Goicoechea J.L."/>
            <person name="Lee S.J."/>
            <person name="Angelova A."/>
            <person name="Kudrna D."/>
            <person name="Luo M."/>
            <person name="Affourtit J."/>
            <person name="Desany B."/>
            <person name="Knight J."/>
            <person name="Niazi F."/>
            <person name="Egholm M."/>
            <person name="Wing R.A."/>
        </authorList>
    </citation>
    <scope>NUCLEOTIDE SEQUENCE [LARGE SCALE GENOMIC DNA]</scope>
    <source>
        <strain evidence="3">cv. IRGC 105608</strain>
    </source>
</reference>
<accession>A0A0D3G1Q3</accession>
<feature type="region of interest" description="Disordered" evidence="1">
    <location>
        <begin position="31"/>
        <end position="59"/>
    </location>
</feature>
<protein>
    <submittedName>
        <fullName evidence="3">Uncharacterized protein</fullName>
    </submittedName>
</protein>
<evidence type="ECO:0000313" key="4">
    <source>
        <dbReference type="Proteomes" id="UP000026960"/>
    </source>
</evidence>
<reference evidence="3" key="2">
    <citation type="submission" date="2015-03" db="UniProtKB">
        <authorList>
            <consortium name="EnsemblPlants"/>
        </authorList>
    </citation>
    <scope>IDENTIFICATION</scope>
</reference>
<dbReference type="AlphaFoldDB" id="A0A0D3G1Q3"/>
<dbReference type="PaxDb" id="65489-OBART04G29650.1"/>
<feature type="signal peptide" evidence="2">
    <location>
        <begin position="1"/>
        <end position="34"/>
    </location>
</feature>
<dbReference type="HOGENOM" id="CLU_2577630_0_0_1"/>
<dbReference type="Proteomes" id="UP000026960">
    <property type="component" value="Chromosome 4"/>
</dbReference>
<sequence>MAMQVSKKSRLAAPSALLLLLVVAALLPPPRAEAGHDGAGGDDEPPPTPERSEVVSGSLPWRKHMNTLNARDANARLLFPL</sequence>
<evidence type="ECO:0000256" key="1">
    <source>
        <dbReference type="SAM" id="MobiDB-lite"/>
    </source>
</evidence>
<dbReference type="STRING" id="65489.A0A0D3G1Q3"/>
<organism evidence="3">
    <name type="scientific">Oryza barthii</name>
    <dbReference type="NCBI Taxonomy" id="65489"/>
    <lineage>
        <taxon>Eukaryota</taxon>
        <taxon>Viridiplantae</taxon>
        <taxon>Streptophyta</taxon>
        <taxon>Embryophyta</taxon>
        <taxon>Tracheophyta</taxon>
        <taxon>Spermatophyta</taxon>
        <taxon>Magnoliopsida</taxon>
        <taxon>Liliopsida</taxon>
        <taxon>Poales</taxon>
        <taxon>Poaceae</taxon>
        <taxon>BOP clade</taxon>
        <taxon>Oryzoideae</taxon>
        <taxon>Oryzeae</taxon>
        <taxon>Oryzinae</taxon>
        <taxon>Oryza</taxon>
    </lineage>
</organism>
<name>A0A0D3G1Q3_9ORYZ</name>